<keyword evidence="4" id="KW-1185">Reference proteome</keyword>
<dbReference type="EMBL" id="LN681231">
    <property type="protein sequence ID" value="CEK27624.1"/>
    <property type="molecule type" value="Genomic_DNA"/>
</dbReference>
<protein>
    <submittedName>
        <fullName evidence="3">Putative lipoprotein</fullName>
    </submittedName>
</protein>
<keyword evidence="1" id="KW-0732">Signal</keyword>
<proteinExistence type="predicted"/>
<reference evidence="3 4" key="2">
    <citation type="submission" date="2018-06" db="EMBL/GenBank/DDBJ databases">
        <authorList>
            <consortium name="Pathogen Informatics"/>
            <person name="Doyle S."/>
        </authorList>
    </citation>
    <scope>NUCLEOTIDE SEQUENCE [LARGE SCALE GENOMIC DNA]</scope>
    <source>
        <strain evidence="3 4">NCTC10476</strain>
    </source>
</reference>
<evidence type="ECO:0000256" key="1">
    <source>
        <dbReference type="SAM" id="SignalP"/>
    </source>
</evidence>
<evidence type="ECO:0000313" key="3">
    <source>
        <dbReference type="EMBL" id="SUP98911.1"/>
    </source>
</evidence>
<dbReference type="EMBL" id="UHJG01000001">
    <property type="protein sequence ID" value="SUP98911.1"/>
    <property type="molecule type" value="Genomic_DNA"/>
</dbReference>
<dbReference type="GeneID" id="66879556"/>
<accession>A0A085U7S2</accession>
<dbReference type="PATRIC" id="fig|29486.44.peg.1514"/>
<gene>
    <name evidence="2" type="ORF">CSF007_9355</name>
    <name evidence="3" type="ORF">NCTC10476_00278</name>
</gene>
<evidence type="ECO:0000313" key="4">
    <source>
        <dbReference type="Proteomes" id="UP000255169"/>
    </source>
</evidence>
<dbReference type="RefSeq" id="WP_004717569.1">
    <property type="nucleotide sequence ID" value="NZ_CABIHR010000009.1"/>
</dbReference>
<dbReference type="OrthoDB" id="6479805at2"/>
<dbReference type="AlphaFoldDB" id="A0A085U7S2"/>
<dbReference type="STRING" id="29486.UGYR_02100"/>
<name>A0A085U7S2_YERRU</name>
<feature type="chain" id="PRO_5015029239" evidence="1">
    <location>
        <begin position="18"/>
        <end position="113"/>
    </location>
</feature>
<feature type="signal peptide" evidence="1">
    <location>
        <begin position="1"/>
        <end position="17"/>
    </location>
</feature>
<evidence type="ECO:0000313" key="2">
    <source>
        <dbReference type="EMBL" id="CEK27624.1"/>
    </source>
</evidence>
<keyword evidence="3" id="KW-0449">Lipoprotein</keyword>
<organism evidence="2">
    <name type="scientific">Yersinia ruckeri</name>
    <dbReference type="NCBI Taxonomy" id="29486"/>
    <lineage>
        <taxon>Bacteria</taxon>
        <taxon>Pseudomonadati</taxon>
        <taxon>Pseudomonadota</taxon>
        <taxon>Gammaproteobacteria</taxon>
        <taxon>Enterobacterales</taxon>
        <taxon>Yersiniaceae</taxon>
        <taxon>Yersinia</taxon>
    </lineage>
</organism>
<dbReference type="KEGG" id="yrb:UGYR_02100"/>
<dbReference type="eggNOG" id="ENOG5031IHU">
    <property type="taxonomic scope" value="Bacteria"/>
</dbReference>
<reference evidence="2" key="1">
    <citation type="journal article" date="2015" name="Genome Announc.">
        <title>Complete Genome Sequence of Yersinia ruckeri Strain CSF007-82, Etiologic Agent of Red Mouth Disease in Salmonid Fish.</title>
        <authorList>
            <person name="Nelson M.C."/>
            <person name="LaPatra S.E."/>
            <person name="Welch T.J."/>
            <person name="Graf J."/>
        </authorList>
    </citation>
    <scope>NUCLEOTIDE SEQUENCE</scope>
    <source>
        <strain evidence="2">CSF007-82</strain>
    </source>
</reference>
<sequence length="113" mass="12247">MKIISLILTLLMSQSVAANSGDLLSQCNIDGGKMLYDRKIKNFNASIMWRPNSNPKNSININVDDSWYGTLAEDGSNGNSSLGLSSFAQAAYLINMPVNVCVKGKYLRGIEGV</sequence>
<dbReference type="Proteomes" id="UP000255169">
    <property type="component" value="Unassembled WGS sequence"/>
</dbReference>